<dbReference type="GO" id="GO:0030436">
    <property type="term" value="P:asexual sporulation"/>
    <property type="evidence" value="ECO:0007669"/>
    <property type="project" value="InterPro"/>
</dbReference>
<evidence type="ECO:0000256" key="1">
    <source>
        <dbReference type="ARBA" id="ARBA00004288"/>
    </source>
</evidence>
<keyword evidence="3" id="KW-0749">Sporulation</keyword>
<dbReference type="Proteomes" id="UP000242520">
    <property type="component" value="Unassembled WGS sequence"/>
</dbReference>
<dbReference type="GO" id="GO:0030435">
    <property type="term" value="P:sporulation resulting in formation of a cellular spore"/>
    <property type="evidence" value="ECO:0007669"/>
    <property type="project" value="UniProtKB-KW"/>
</dbReference>
<protein>
    <submittedName>
        <fullName evidence="4">Small acid-soluble spore protein H (Minor)</fullName>
    </submittedName>
</protein>
<comment type="subcellular location">
    <subcellularLocation>
        <location evidence="1">Spore core</location>
    </subcellularLocation>
</comment>
<dbReference type="OrthoDB" id="1683648at2"/>
<keyword evidence="5" id="KW-1185">Reference proteome</keyword>
<gene>
    <name evidence="4" type="ORF">SAMN02744040_02190</name>
</gene>
<accession>A0A1M5TK04</accession>
<dbReference type="EMBL" id="FQXH01000035">
    <property type="protein sequence ID" value="SHH50673.1"/>
    <property type="molecule type" value="Genomic_DNA"/>
</dbReference>
<reference evidence="5" key="1">
    <citation type="submission" date="2016-11" db="EMBL/GenBank/DDBJ databases">
        <authorList>
            <person name="Varghese N."/>
            <person name="Submissions S."/>
        </authorList>
    </citation>
    <scope>NUCLEOTIDE SEQUENCE [LARGE SCALE GENOMIC DNA]</scope>
    <source>
        <strain evidence="5">DSM 15285</strain>
    </source>
</reference>
<evidence type="ECO:0000313" key="5">
    <source>
        <dbReference type="Proteomes" id="UP000242520"/>
    </source>
</evidence>
<dbReference type="HAMAP" id="MF_00667">
    <property type="entry name" value="SspH"/>
    <property type="match status" value="1"/>
</dbReference>
<dbReference type="GO" id="GO:0042601">
    <property type="term" value="C:endospore-forming forespore"/>
    <property type="evidence" value="ECO:0007669"/>
    <property type="project" value="InterPro"/>
</dbReference>
<dbReference type="Pfam" id="PF08141">
    <property type="entry name" value="SspH"/>
    <property type="match status" value="1"/>
</dbReference>
<dbReference type="AlphaFoldDB" id="A0A1M5TK04"/>
<evidence type="ECO:0000256" key="2">
    <source>
        <dbReference type="ARBA" id="ARBA00006573"/>
    </source>
</evidence>
<dbReference type="InterPro" id="IPR012610">
    <property type="entry name" value="SASP_SspH"/>
</dbReference>
<dbReference type="NCBIfam" id="TIGR02861">
    <property type="entry name" value="SASP_H"/>
    <property type="match status" value="1"/>
</dbReference>
<organism evidence="4 5">
    <name type="scientific">Tepidibacter thalassicus DSM 15285</name>
    <dbReference type="NCBI Taxonomy" id="1123350"/>
    <lineage>
        <taxon>Bacteria</taxon>
        <taxon>Bacillati</taxon>
        <taxon>Bacillota</taxon>
        <taxon>Clostridia</taxon>
        <taxon>Peptostreptococcales</taxon>
        <taxon>Peptostreptococcaceae</taxon>
        <taxon>Tepidibacter</taxon>
    </lineage>
</organism>
<evidence type="ECO:0000256" key="3">
    <source>
        <dbReference type="ARBA" id="ARBA00022969"/>
    </source>
</evidence>
<dbReference type="STRING" id="1123350.SAMN02744040_02190"/>
<evidence type="ECO:0000313" key="4">
    <source>
        <dbReference type="EMBL" id="SHH50673.1"/>
    </source>
</evidence>
<proteinExistence type="inferred from homology"/>
<comment type="similarity">
    <text evidence="2">Belongs to the SspH family.</text>
</comment>
<dbReference type="RefSeq" id="WP_072726359.1">
    <property type="nucleotide sequence ID" value="NZ_FQXH01000035.1"/>
</dbReference>
<name>A0A1M5TK04_9FIRM</name>
<sequence length="63" mass="7641">MFIRRAQEILQSNDIVEVLYKNEPIWIERVDNKTETAYVRSLNNDKRMEVPILDLIENKNRKH</sequence>